<comment type="caution">
    <text evidence="4">The sequence shown here is derived from an EMBL/GenBank/DDBJ whole genome shotgun (WGS) entry which is preliminary data.</text>
</comment>
<dbReference type="GO" id="GO:0006364">
    <property type="term" value="P:rRNA processing"/>
    <property type="evidence" value="ECO:0007669"/>
    <property type="project" value="UniProtKB-KW"/>
</dbReference>
<dbReference type="Pfam" id="PF10273">
    <property type="entry name" value="WGG"/>
    <property type="match status" value="1"/>
</dbReference>
<gene>
    <name evidence="4" type="ORF">EVJ58_g7076</name>
</gene>
<evidence type="ECO:0000313" key="4">
    <source>
        <dbReference type="EMBL" id="TFY57343.1"/>
    </source>
</evidence>
<keyword evidence="2" id="KW-0698">rRNA processing</keyword>
<dbReference type="Proteomes" id="UP000298390">
    <property type="component" value="Unassembled WGS sequence"/>
</dbReference>
<evidence type="ECO:0000256" key="2">
    <source>
        <dbReference type="ARBA" id="ARBA00022552"/>
    </source>
</evidence>
<dbReference type="InterPro" id="IPR019398">
    <property type="entry name" value="Pre-rRNA_process_TSR2"/>
</dbReference>
<protein>
    <recommendedName>
        <fullName evidence="6">Pre-rRNA-processing protein TSR2</fullName>
    </recommendedName>
</protein>
<evidence type="ECO:0000313" key="5">
    <source>
        <dbReference type="Proteomes" id="UP000298390"/>
    </source>
</evidence>
<organism evidence="4 5">
    <name type="scientific">Rhodofomes roseus</name>
    <dbReference type="NCBI Taxonomy" id="34475"/>
    <lineage>
        <taxon>Eukaryota</taxon>
        <taxon>Fungi</taxon>
        <taxon>Dikarya</taxon>
        <taxon>Basidiomycota</taxon>
        <taxon>Agaricomycotina</taxon>
        <taxon>Agaricomycetes</taxon>
        <taxon>Polyporales</taxon>
        <taxon>Rhodofomes</taxon>
    </lineage>
</organism>
<evidence type="ECO:0008006" key="6">
    <source>
        <dbReference type="Google" id="ProtNLM"/>
    </source>
</evidence>
<dbReference type="AlphaFoldDB" id="A0A4Y9Y6C0"/>
<evidence type="ECO:0000256" key="3">
    <source>
        <dbReference type="SAM" id="MobiDB-lite"/>
    </source>
</evidence>
<proteinExistence type="inferred from homology"/>
<sequence length="194" mass="20977">MSASTSAAAPSVPPTTSVLFARGVIARLAIWPALRLAVAENWGGPAGAEKRTWLASELVDAFEREHPAPDAAYVEDMLLQVMEDEFETMLEDGSAEGVARDVVAMWETVQAGNKALVEKFEAHADRVKGKKVEVEEVAGEEDDWEDESGSEDGSEDGEDEAPMLVDQQPKAHKQEPEVDEDGFTVVKGKGTRHG</sequence>
<feature type="region of interest" description="Disordered" evidence="3">
    <location>
        <begin position="128"/>
        <end position="194"/>
    </location>
</feature>
<evidence type="ECO:0000256" key="1">
    <source>
        <dbReference type="ARBA" id="ARBA00006524"/>
    </source>
</evidence>
<feature type="compositionally biased region" description="Acidic residues" evidence="3">
    <location>
        <begin position="135"/>
        <end position="161"/>
    </location>
</feature>
<dbReference type="EMBL" id="SEKV01000435">
    <property type="protein sequence ID" value="TFY57343.1"/>
    <property type="molecule type" value="Genomic_DNA"/>
</dbReference>
<reference evidence="4 5" key="1">
    <citation type="submission" date="2019-01" db="EMBL/GenBank/DDBJ databases">
        <title>Genome sequencing of the rare red list fungi Fomitopsis rosea.</title>
        <authorList>
            <person name="Buettner E."/>
            <person name="Kellner H."/>
        </authorList>
    </citation>
    <scope>NUCLEOTIDE SEQUENCE [LARGE SCALE GENOMIC DNA]</scope>
    <source>
        <strain evidence="4 5">DSM 105464</strain>
    </source>
</reference>
<accession>A0A4Y9Y6C0</accession>
<name>A0A4Y9Y6C0_9APHY</name>
<dbReference type="STRING" id="34475.A0A4Y9Y6C0"/>
<dbReference type="PANTHER" id="PTHR21250">
    <property type="entry name" value="PRE-RRNA-PROCESSING PROTEIN TSR2 HOMOLOG"/>
    <property type="match status" value="1"/>
</dbReference>
<comment type="similarity">
    <text evidence="1">Belongs to the TSR2 family.</text>
</comment>